<dbReference type="Proteomes" id="UP000298429">
    <property type="component" value="Unassembled WGS sequence"/>
</dbReference>
<evidence type="ECO:0008006" key="5">
    <source>
        <dbReference type="Google" id="ProtNLM"/>
    </source>
</evidence>
<keyword evidence="1" id="KW-0812">Transmembrane</keyword>
<dbReference type="AlphaFoldDB" id="A0A5F2BKR6"/>
<gene>
    <name evidence="3" type="ORF">EHQ76_06735</name>
</gene>
<dbReference type="EMBL" id="RQGN01000036">
    <property type="protein sequence ID" value="TGM05957.1"/>
    <property type="molecule type" value="Genomic_DNA"/>
</dbReference>
<accession>A0A5F2BKR6</accession>
<reference evidence="3 4" key="1">
    <citation type="journal article" date="2019" name="PLoS Negl. Trop. Dis.">
        <title>Revisiting the worldwide diversity of Leptospira species in the environment.</title>
        <authorList>
            <person name="Vincent A.T."/>
            <person name="Schiettekatte O."/>
            <person name="Bourhy P."/>
            <person name="Veyrier F.J."/>
            <person name="Picardeau M."/>
        </authorList>
    </citation>
    <scope>NUCLEOTIDE SEQUENCE [LARGE SCALE GENOMIC DNA]</scope>
    <source>
        <strain evidence="3 4">201702444</strain>
    </source>
</reference>
<feature type="transmembrane region" description="Helical" evidence="1">
    <location>
        <begin position="107"/>
        <end position="126"/>
    </location>
</feature>
<evidence type="ECO:0000256" key="2">
    <source>
        <dbReference type="SAM" id="SignalP"/>
    </source>
</evidence>
<evidence type="ECO:0000313" key="3">
    <source>
        <dbReference type="EMBL" id="TGM05957.1"/>
    </source>
</evidence>
<comment type="caution">
    <text evidence="3">The sequence shown here is derived from an EMBL/GenBank/DDBJ whole genome shotgun (WGS) entry which is preliminary data.</text>
</comment>
<dbReference type="OrthoDB" id="343525at2"/>
<feature type="chain" id="PRO_5022921410" description="Lipoprotein" evidence="2">
    <location>
        <begin position="19"/>
        <end position="128"/>
    </location>
</feature>
<name>A0A5F2BKR6_9LEPT</name>
<sequence length="128" mass="14662">MRFLFIFLLSSFFTLNCASFSKPNEHKSPAPVRESGCAKYNGALWFECIEGLHARWEKIESSEAVVTLLSDTREGEFIRKKKRICWSEYFCHTYDQITYSPSYLQRIWGTLVIAIPSLAIGVLVGLSL</sequence>
<organism evidence="3 4">
    <name type="scientific">Leptospira barantonii</name>
    <dbReference type="NCBI Taxonomy" id="2023184"/>
    <lineage>
        <taxon>Bacteria</taxon>
        <taxon>Pseudomonadati</taxon>
        <taxon>Spirochaetota</taxon>
        <taxon>Spirochaetia</taxon>
        <taxon>Leptospirales</taxon>
        <taxon>Leptospiraceae</taxon>
        <taxon>Leptospira</taxon>
    </lineage>
</organism>
<keyword evidence="2" id="KW-0732">Signal</keyword>
<proteinExistence type="predicted"/>
<keyword evidence="1" id="KW-1133">Transmembrane helix</keyword>
<protein>
    <recommendedName>
        <fullName evidence="5">Lipoprotein</fullName>
    </recommendedName>
</protein>
<evidence type="ECO:0000313" key="4">
    <source>
        <dbReference type="Proteomes" id="UP000298429"/>
    </source>
</evidence>
<feature type="signal peptide" evidence="2">
    <location>
        <begin position="1"/>
        <end position="18"/>
    </location>
</feature>
<keyword evidence="1" id="KW-0472">Membrane</keyword>
<evidence type="ECO:0000256" key="1">
    <source>
        <dbReference type="SAM" id="Phobius"/>
    </source>
</evidence>